<reference evidence="2" key="1">
    <citation type="journal article" date="2021" name="PeerJ">
        <title>Extensive microbial diversity within the chicken gut microbiome revealed by metagenomics and culture.</title>
        <authorList>
            <person name="Gilroy R."/>
            <person name="Ravi A."/>
            <person name="Getino M."/>
            <person name="Pursley I."/>
            <person name="Horton D.L."/>
            <person name="Alikhan N.F."/>
            <person name="Baker D."/>
            <person name="Gharbi K."/>
            <person name="Hall N."/>
            <person name="Watson M."/>
            <person name="Adriaenssens E.M."/>
            <person name="Foster-Nyarko E."/>
            <person name="Jarju S."/>
            <person name="Secka A."/>
            <person name="Antonio M."/>
            <person name="Oren A."/>
            <person name="Chaudhuri R.R."/>
            <person name="La Ragione R."/>
            <person name="Hildebrand F."/>
            <person name="Pallen M.J."/>
        </authorList>
    </citation>
    <scope>NUCLEOTIDE SEQUENCE</scope>
    <source>
        <strain evidence="2">ChiW4-1371</strain>
    </source>
</reference>
<keyword evidence="1" id="KW-0812">Transmembrane</keyword>
<feature type="transmembrane region" description="Helical" evidence="1">
    <location>
        <begin position="131"/>
        <end position="153"/>
    </location>
</feature>
<keyword evidence="1" id="KW-1133">Transmembrane helix</keyword>
<reference evidence="2" key="2">
    <citation type="submission" date="2021-04" db="EMBL/GenBank/DDBJ databases">
        <authorList>
            <person name="Gilroy R."/>
        </authorList>
    </citation>
    <scope>NUCLEOTIDE SEQUENCE</scope>
    <source>
        <strain evidence="2">ChiW4-1371</strain>
    </source>
</reference>
<comment type="caution">
    <text evidence="2">The sequence shown here is derived from an EMBL/GenBank/DDBJ whole genome shotgun (WGS) entry which is preliminary data.</text>
</comment>
<name>A0A9D2KC16_9BACT</name>
<protein>
    <submittedName>
        <fullName evidence="2">Uncharacterized protein</fullName>
    </submittedName>
</protein>
<dbReference type="AlphaFoldDB" id="A0A9D2KC16"/>
<evidence type="ECO:0000313" key="2">
    <source>
        <dbReference type="EMBL" id="HIZ88553.1"/>
    </source>
</evidence>
<sequence length="158" mass="18645">MNNKFNFKNTIFALTAILTIFFIAEYIYSKDYSILLLAVIIFSALVLICLFIYLLLLFDNRYKLTYADADELSDETKEKIIKEDIKEIKEVQKINYYKKLLYAIIYRFIYILGFFELIIIIHVLITDIDNINKILVNTFPAFLALIIAVTDIFKKLKK</sequence>
<evidence type="ECO:0000256" key="1">
    <source>
        <dbReference type="SAM" id="Phobius"/>
    </source>
</evidence>
<accession>A0A9D2KC16</accession>
<feature type="transmembrane region" description="Helical" evidence="1">
    <location>
        <begin position="12"/>
        <end position="28"/>
    </location>
</feature>
<dbReference type="EMBL" id="DXAQ01000019">
    <property type="protein sequence ID" value="HIZ88553.1"/>
    <property type="molecule type" value="Genomic_DNA"/>
</dbReference>
<dbReference type="Proteomes" id="UP000824176">
    <property type="component" value="Unassembled WGS sequence"/>
</dbReference>
<feature type="transmembrane region" description="Helical" evidence="1">
    <location>
        <begin position="34"/>
        <end position="56"/>
    </location>
</feature>
<feature type="transmembrane region" description="Helical" evidence="1">
    <location>
        <begin position="100"/>
        <end position="125"/>
    </location>
</feature>
<evidence type="ECO:0000313" key="3">
    <source>
        <dbReference type="Proteomes" id="UP000824176"/>
    </source>
</evidence>
<proteinExistence type="predicted"/>
<keyword evidence="1" id="KW-0472">Membrane</keyword>
<gene>
    <name evidence="2" type="ORF">H9804_01280</name>
</gene>
<organism evidence="2 3">
    <name type="scientific">Candidatus Mucispirillum faecigallinarum</name>
    <dbReference type="NCBI Taxonomy" id="2838699"/>
    <lineage>
        <taxon>Bacteria</taxon>
        <taxon>Pseudomonadati</taxon>
        <taxon>Deferribacterota</taxon>
        <taxon>Deferribacteres</taxon>
        <taxon>Deferribacterales</taxon>
        <taxon>Mucispirillaceae</taxon>
        <taxon>Mucispirillum</taxon>
    </lineage>
</organism>